<dbReference type="InterPro" id="IPR038980">
    <property type="entry name" value="ATM_plant"/>
</dbReference>
<protein>
    <recommendedName>
        <fullName evidence="3">Telomere-length maintenance and DNA damage repair domain-containing protein</fullName>
    </recommendedName>
</protein>
<name>S8C0W2_9LAMI</name>
<evidence type="ECO:0000313" key="1">
    <source>
        <dbReference type="EMBL" id="EPS60420.1"/>
    </source>
</evidence>
<dbReference type="GO" id="GO:0006974">
    <property type="term" value="P:DNA damage response"/>
    <property type="evidence" value="ECO:0007669"/>
    <property type="project" value="InterPro"/>
</dbReference>
<dbReference type="OrthoDB" id="381190at2759"/>
<dbReference type="PANTHER" id="PTHR37079">
    <property type="entry name" value="SERINE/THREONINE-PROTEIN KINASE ATM"/>
    <property type="match status" value="1"/>
</dbReference>
<proteinExistence type="predicted"/>
<evidence type="ECO:0000313" key="2">
    <source>
        <dbReference type="Proteomes" id="UP000015453"/>
    </source>
</evidence>
<gene>
    <name evidence="1" type="ORF">M569_14382</name>
</gene>
<sequence>MTARITSIDFQDIICKLASDKAKAREEGIKLLNTWLDDERTFGFCKFLAEKSSVLKHNDSKNAESWTFLIKNLVQCLSLEISSAKRRQPKLIFAKTLRVVVQHAESDTVSGESYALSPVARLLFNHALNVLRDVPSFQSEYAVLLRHLLAVGGYRFHMRKRVYSDLVLLFMEKVERSLSKESAGQSIPREDVFRFTLTLQSLLENPPGDIPVELRGDMVKGFVRIFSYVRDEGKLPKKLLECINTFLLFDGPNLGWKSFEIHDAVERFVLRYWFSTQDRGLKDALISYVKLQLSLTRGASDGSGFLEKLLDLVFKELDQLSCSNPDAVRDKKCGLLAGSQYNAVDLAALVFRRVLTCTIKKQLSEKRSRQEHIVVQVKERLIEGKWSWHAAAYFLIRNQSFRLETSLCVQWFLGLSENFDRIINTANLEHSYAGLLWTLR</sequence>
<keyword evidence="2" id="KW-1185">Reference proteome</keyword>
<dbReference type="Proteomes" id="UP000015453">
    <property type="component" value="Unassembled WGS sequence"/>
</dbReference>
<evidence type="ECO:0008006" key="3">
    <source>
        <dbReference type="Google" id="ProtNLM"/>
    </source>
</evidence>
<organism evidence="1 2">
    <name type="scientific">Genlisea aurea</name>
    <dbReference type="NCBI Taxonomy" id="192259"/>
    <lineage>
        <taxon>Eukaryota</taxon>
        <taxon>Viridiplantae</taxon>
        <taxon>Streptophyta</taxon>
        <taxon>Embryophyta</taxon>
        <taxon>Tracheophyta</taxon>
        <taxon>Spermatophyta</taxon>
        <taxon>Magnoliopsida</taxon>
        <taxon>eudicotyledons</taxon>
        <taxon>Gunneridae</taxon>
        <taxon>Pentapetalae</taxon>
        <taxon>asterids</taxon>
        <taxon>lamiids</taxon>
        <taxon>Lamiales</taxon>
        <taxon>Lentibulariaceae</taxon>
        <taxon>Genlisea</taxon>
    </lineage>
</organism>
<dbReference type="EMBL" id="AUSU01007582">
    <property type="protein sequence ID" value="EPS60420.1"/>
    <property type="molecule type" value="Genomic_DNA"/>
</dbReference>
<accession>S8C0W2</accession>
<comment type="caution">
    <text evidence="1">The sequence shown here is derived from an EMBL/GenBank/DDBJ whole genome shotgun (WGS) entry which is preliminary data.</text>
</comment>
<dbReference type="PANTHER" id="PTHR37079:SF4">
    <property type="entry name" value="SERINE_THREONINE-PROTEIN KINASE ATM"/>
    <property type="match status" value="1"/>
</dbReference>
<reference evidence="1 2" key="1">
    <citation type="journal article" date="2013" name="BMC Genomics">
        <title>The miniature genome of a carnivorous plant Genlisea aurea contains a low number of genes and short non-coding sequences.</title>
        <authorList>
            <person name="Leushkin E.V."/>
            <person name="Sutormin R.A."/>
            <person name="Nabieva E.R."/>
            <person name="Penin A.A."/>
            <person name="Kondrashov A.S."/>
            <person name="Logacheva M.D."/>
        </authorList>
    </citation>
    <scope>NUCLEOTIDE SEQUENCE [LARGE SCALE GENOMIC DNA]</scope>
</reference>
<dbReference type="GO" id="GO:0004674">
    <property type="term" value="F:protein serine/threonine kinase activity"/>
    <property type="evidence" value="ECO:0007669"/>
    <property type="project" value="InterPro"/>
</dbReference>
<dbReference type="AlphaFoldDB" id="S8C0W2"/>